<keyword evidence="2" id="KW-1133">Transmembrane helix</keyword>
<evidence type="ECO:0000313" key="3">
    <source>
        <dbReference type="EMBL" id="CAB4907279.1"/>
    </source>
</evidence>
<keyword evidence="2" id="KW-0472">Membrane</keyword>
<dbReference type="AlphaFoldDB" id="A0A6J7GV24"/>
<feature type="region of interest" description="Disordered" evidence="1">
    <location>
        <begin position="1"/>
        <end position="65"/>
    </location>
</feature>
<organism evidence="3">
    <name type="scientific">freshwater metagenome</name>
    <dbReference type="NCBI Taxonomy" id="449393"/>
    <lineage>
        <taxon>unclassified sequences</taxon>
        <taxon>metagenomes</taxon>
        <taxon>ecological metagenomes</taxon>
    </lineage>
</organism>
<feature type="transmembrane region" description="Helical" evidence="2">
    <location>
        <begin position="123"/>
        <end position="145"/>
    </location>
</feature>
<protein>
    <submittedName>
        <fullName evidence="3">Unannotated protein</fullName>
    </submittedName>
</protein>
<sequence>MFKKRSNSENVTAESVPTGGSGKGRATPSRREAEASRKQALKVPKDPKAAKAAARERDRQARADARAGIMVGDEKHLPARDRGPMRRYVRDFVDSKFSLAEYFIFIAVGILVLGFIPNSQVSAFVSIAWFAVLVLVIVDTASVLFRLHRALRGYFPDAQDRKGASLYAILRLLQMRRLRLPKPQVRRGTPAPPPSK</sequence>
<evidence type="ECO:0000256" key="1">
    <source>
        <dbReference type="SAM" id="MobiDB-lite"/>
    </source>
</evidence>
<name>A0A6J7GV24_9ZZZZ</name>
<reference evidence="3" key="1">
    <citation type="submission" date="2020-05" db="EMBL/GenBank/DDBJ databases">
        <authorList>
            <person name="Chiriac C."/>
            <person name="Salcher M."/>
            <person name="Ghai R."/>
            <person name="Kavagutti S V."/>
        </authorList>
    </citation>
    <scope>NUCLEOTIDE SEQUENCE</scope>
</reference>
<gene>
    <name evidence="3" type="ORF">UFOPK3610_00529</name>
</gene>
<evidence type="ECO:0000256" key="2">
    <source>
        <dbReference type="SAM" id="Phobius"/>
    </source>
</evidence>
<dbReference type="InterPro" id="IPR021403">
    <property type="entry name" value="DUF3043"/>
</dbReference>
<accession>A0A6J7GV24</accession>
<dbReference type="Pfam" id="PF11241">
    <property type="entry name" value="DUF3043"/>
    <property type="match status" value="1"/>
</dbReference>
<feature type="compositionally biased region" description="Basic and acidic residues" evidence="1">
    <location>
        <begin position="29"/>
        <end position="65"/>
    </location>
</feature>
<feature type="transmembrane region" description="Helical" evidence="2">
    <location>
        <begin position="99"/>
        <end position="117"/>
    </location>
</feature>
<proteinExistence type="predicted"/>
<keyword evidence="2" id="KW-0812">Transmembrane</keyword>
<dbReference type="EMBL" id="CAFBMR010000012">
    <property type="protein sequence ID" value="CAB4907279.1"/>
    <property type="molecule type" value="Genomic_DNA"/>
</dbReference>